<evidence type="ECO:0000313" key="3">
    <source>
        <dbReference type="Proteomes" id="UP000000935"/>
    </source>
</evidence>
<feature type="transmembrane region" description="Helical" evidence="1">
    <location>
        <begin position="75"/>
        <end position="94"/>
    </location>
</feature>
<keyword evidence="1" id="KW-0472">Membrane</keyword>
<evidence type="ECO:0000256" key="1">
    <source>
        <dbReference type="SAM" id="Phobius"/>
    </source>
</evidence>
<keyword evidence="1" id="KW-1133">Transmembrane helix</keyword>
<feature type="transmembrane region" description="Helical" evidence="1">
    <location>
        <begin position="121"/>
        <end position="141"/>
    </location>
</feature>
<name>D5DYG7_PRIM1</name>
<proteinExistence type="predicted"/>
<keyword evidence="1" id="KW-0812">Transmembrane</keyword>
<dbReference type="eggNOG" id="ENOG5031M0P">
    <property type="taxonomic scope" value="Bacteria"/>
</dbReference>
<feature type="transmembrane region" description="Helical" evidence="1">
    <location>
        <begin position="148"/>
        <end position="171"/>
    </location>
</feature>
<sequence>MQHKVNIDKEYNFIEALRDDHYASFDSRGRGLRMANDLFCCMQKHHGGKYMRVNFKRSAQTDVNMKKKQRRTLQSTLNTIGILMFIGILIRWWTVPFAVSKDLRIYYNQGFQMTLNECKEFLAFVLCAASVYFSLVNVYFLGKTGRRLVYTVLVLFAVFSLYMMLTLLAVATH</sequence>
<gene>
    <name evidence="2" type="ordered locus">BMQ_3263</name>
</gene>
<dbReference type="Proteomes" id="UP000000935">
    <property type="component" value="Chromosome"/>
</dbReference>
<evidence type="ECO:0000313" key="2">
    <source>
        <dbReference type="EMBL" id="ADE70285.1"/>
    </source>
</evidence>
<dbReference type="AlphaFoldDB" id="D5DYG7"/>
<keyword evidence="3" id="KW-1185">Reference proteome</keyword>
<dbReference type="HOGENOM" id="CLU_131946_0_0_9"/>
<reference evidence="2 3" key="1">
    <citation type="journal article" date="2011" name="J. Bacteriol.">
        <title>Genome sequences of the biotechnologically important Bacillus megaterium strains QM B1551 and DSM319.</title>
        <authorList>
            <person name="Eppinger M."/>
            <person name="Bunk B."/>
            <person name="Johns M.A."/>
            <person name="Edirisinghe J.N."/>
            <person name="Kutumbaka K.K."/>
            <person name="Koenig S.S."/>
            <person name="Huot Creasy H."/>
            <person name="Rosovitz M.J."/>
            <person name="Riley D.R."/>
            <person name="Daugherty S."/>
            <person name="Martin M."/>
            <person name="Elbourne L.D."/>
            <person name="Paulsen I."/>
            <person name="Biedendieck R."/>
            <person name="Braun C."/>
            <person name="Grayburn S."/>
            <person name="Dhingra S."/>
            <person name="Lukyanchuk V."/>
            <person name="Ball B."/>
            <person name="Ul-Qamar R."/>
            <person name="Seibel J."/>
            <person name="Bremer E."/>
            <person name="Jahn D."/>
            <person name="Ravel J."/>
            <person name="Vary P.S."/>
        </authorList>
    </citation>
    <scope>NUCLEOTIDE SEQUENCE [LARGE SCALE GENOMIC DNA]</scope>
    <source>
        <strain evidence="3">ATCC 12872 / QMB1551</strain>
    </source>
</reference>
<dbReference type="EMBL" id="CP001983">
    <property type="protein sequence ID" value="ADE70285.1"/>
    <property type="molecule type" value="Genomic_DNA"/>
</dbReference>
<organism evidence="2 3">
    <name type="scientific">Priestia megaterium (strain ATCC 12872 / QMB1551)</name>
    <name type="common">Bacillus megaterium</name>
    <dbReference type="NCBI Taxonomy" id="545693"/>
    <lineage>
        <taxon>Bacteria</taxon>
        <taxon>Bacillati</taxon>
        <taxon>Bacillota</taxon>
        <taxon>Bacilli</taxon>
        <taxon>Bacillales</taxon>
        <taxon>Bacillaceae</taxon>
        <taxon>Priestia</taxon>
    </lineage>
</organism>
<dbReference type="KEGG" id="bmq:BMQ_3263"/>
<protein>
    <submittedName>
        <fullName evidence="2">Uncharacterized protein</fullName>
    </submittedName>
</protein>
<accession>D5DYG7</accession>